<feature type="region of interest" description="Disordered" evidence="5">
    <location>
        <begin position="439"/>
        <end position="520"/>
    </location>
</feature>
<dbReference type="InterPro" id="IPR010817">
    <property type="entry name" value="HemY_N"/>
</dbReference>
<dbReference type="Pfam" id="PF07219">
    <property type="entry name" value="HemY_N"/>
    <property type="match status" value="1"/>
</dbReference>
<protein>
    <submittedName>
        <fullName evidence="8">Heme biosynthesis protein HemY</fullName>
    </submittedName>
</protein>
<evidence type="ECO:0000256" key="6">
    <source>
        <dbReference type="SAM" id="Phobius"/>
    </source>
</evidence>
<name>A0A3S3YNF5_9RHOB</name>
<evidence type="ECO:0000259" key="7">
    <source>
        <dbReference type="Pfam" id="PF07219"/>
    </source>
</evidence>
<dbReference type="SUPFAM" id="SSF48452">
    <property type="entry name" value="TPR-like"/>
    <property type="match status" value="1"/>
</dbReference>
<dbReference type="InterPro" id="IPR011990">
    <property type="entry name" value="TPR-like_helical_dom_sf"/>
</dbReference>
<comment type="subcellular location">
    <subcellularLocation>
        <location evidence="1">Membrane</location>
    </subcellularLocation>
</comment>
<gene>
    <name evidence="8" type="ORF">EP867_04450</name>
</gene>
<evidence type="ECO:0000256" key="1">
    <source>
        <dbReference type="ARBA" id="ARBA00004370"/>
    </source>
</evidence>
<dbReference type="Gene3D" id="1.25.40.10">
    <property type="entry name" value="Tetratricopeptide repeat domain"/>
    <property type="match status" value="1"/>
</dbReference>
<sequence length="520" mass="55595">MPWTLIKAILFFIILALLAWVAAALSSAQGGIRIAMMGKEITLAPLQAVIASVVAVFGLWLMARIIGLVLAIGRFFAGDDTALSRYFSSNRERRGLNALSEAMIALASGENRVAMARAEKAQRLLDRPELTSLIEAEAAQAAGDSARAEAAYRRLLSDDRARFVAVRGLLKLKLEAGDTETALKLAEKALALKPRHNEMQDLLLQLQTGAEDWHGARATLSAKLKAGALPKDVWKRRDALFALQEAKVLLDGESSIEAREAAIAANKASPDLIPAAAMAARSYIAEGKSKLAQRVLKTAWEAQPHPELAAAFAEIEPSESPQARLRRFEVLTDIHPDHEETRMLLAELNIAAEDFPTARRALGDLVTTRPVVRVLTIMAAIERGMGADDAVVRGWLARALSAPRGLQWVCGSCNSIHAAWVPVCPHCGGFDTLSWSEAPDAGTASPTGTEMLPLIVGSPTPAAPVVEPTEAAEPETAPAPPEAEAETGAEDEPEPVKPAASPFVSTEPVTPEELARRGAF</sequence>
<evidence type="ECO:0000256" key="2">
    <source>
        <dbReference type="ARBA" id="ARBA00022692"/>
    </source>
</evidence>
<dbReference type="AlphaFoldDB" id="A0A3S3YNF5"/>
<dbReference type="EMBL" id="SBLC01000005">
    <property type="protein sequence ID" value="RWY43170.1"/>
    <property type="molecule type" value="Genomic_DNA"/>
</dbReference>
<feature type="transmembrane region" description="Helical" evidence="6">
    <location>
        <begin position="48"/>
        <end position="77"/>
    </location>
</feature>
<dbReference type="PIRSF" id="PIRSF031802">
    <property type="entry name" value="UCP031802"/>
    <property type="match status" value="1"/>
</dbReference>
<keyword evidence="2 6" id="KW-0812">Transmembrane</keyword>
<evidence type="ECO:0000313" key="8">
    <source>
        <dbReference type="EMBL" id="RWY43170.1"/>
    </source>
</evidence>
<keyword evidence="3 6" id="KW-1133">Transmembrane helix</keyword>
<comment type="caution">
    <text evidence="8">The sequence shown here is derived from an EMBL/GenBank/DDBJ whole genome shotgun (WGS) entry which is preliminary data.</text>
</comment>
<proteinExistence type="predicted"/>
<dbReference type="Proteomes" id="UP000287168">
    <property type="component" value="Unassembled WGS sequence"/>
</dbReference>
<evidence type="ECO:0000256" key="4">
    <source>
        <dbReference type="ARBA" id="ARBA00023136"/>
    </source>
</evidence>
<dbReference type="InterPro" id="IPR016982">
    <property type="entry name" value="Mms48"/>
</dbReference>
<dbReference type="RefSeq" id="WP_128487006.1">
    <property type="nucleotide sequence ID" value="NZ_JBHLXB010000008.1"/>
</dbReference>
<keyword evidence="9" id="KW-1185">Reference proteome</keyword>
<evidence type="ECO:0000256" key="3">
    <source>
        <dbReference type="ARBA" id="ARBA00022989"/>
    </source>
</evidence>
<feature type="compositionally biased region" description="Acidic residues" evidence="5">
    <location>
        <begin position="483"/>
        <end position="493"/>
    </location>
</feature>
<dbReference type="GO" id="GO:0016020">
    <property type="term" value="C:membrane"/>
    <property type="evidence" value="ECO:0007669"/>
    <property type="project" value="UniProtKB-SubCell"/>
</dbReference>
<feature type="compositionally biased region" description="Low complexity" evidence="5">
    <location>
        <begin position="459"/>
        <end position="476"/>
    </location>
</feature>
<evidence type="ECO:0000256" key="5">
    <source>
        <dbReference type="SAM" id="MobiDB-lite"/>
    </source>
</evidence>
<reference evidence="8 9" key="1">
    <citation type="journal article" date="2015" name="Int. J. Syst. Evol. Microbiol.">
        <title>Gemmobacter intermedius sp. nov., isolated from a white stork (Ciconia ciconia).</title>
        <authorList>
            <person name="Kampfer P."/>
            <person name="Jerzak L."/>
            <person name="Wilharm G."/>
            <person name="Golke J."/>
            <person name="Busse H.J."/>
            <person name="Glaeser S.P."/>
        </authorList>
    </citation>
    <scope>NUCLEOTIDE SEQUENCE [LARGE SCALE GENOMIC DNA]</scope>
    <source>
        <strain evidence="8 9">119/4</strain>
    </source>
</reference>
<feature type="domain" description="HemY N-terminal" evidence="7">
    <location>
        <begin position="30"/>
        <end position="143"/>
    </location>
</feature>
<accession>A0A3S3YNF5</accession>
<dbReference type="OrthoDB" id="9798343at2"/>
<keyword evidence="4 6" id="KW-0472">Membrane</keyword>
<organism evidence="8 9">
    <name type="scientific">Falsigemmobacter intermedius</name>
    <dbReference type="NCBI Taxonomy" id="1553448"/>
    <lineage>
        <taxon>Bacteria</taxon>
        <taxon>Pseudomonadati</taxon>
        <taxon>Pseudomonadota</taxon>
        <taxon>Alphaproteobacteria</taxon>
        <taxon>Rhodobacterales</taxon>
        <taxon>Paracoccaceae</taxon>
        <taxon>Falsigemmobacter</taxon>
    </lineage>
</organism>
<evidence type="ECO:0000313" key="9">
    <source>
        <dbReference type="Proteomes" id="UP000287168"/>
    </source>
</evidence>